<feature type="domain" description="Mannosylglycerate hydrolase MGH1-like glycoside hydrolase" evidence="2">
    <location>
        <begin position="358"/>
        <end position="592"/>
    </location>
</feature>
<dbReference type="RefSeq" id="WP_173123630.1">
    <property type="nucleotide sequence ID" value="NZ_CBCSGW010000061.1"/>
</dbReference>
<dbReference type="Pfam" id="PF22422">
    <property type="entry name" value="MGH1-like_GH"/>
    <property type="match status" value="1"/>
</dbReference>
<evidence type="ECO:0000313" key="4">
    <source>
        <dbReference type="Proteomes" id="UP000763557"/>
    </source>
</evidence>
<dbReference type="Gene3D" id="1.50.10.10">
    <property type="match status" value="1"/>
</dbReference>
<dbReference type="EMBL" id="JAAATY010000001">
    <property type="protein sequence ID" value="NRN63159.1"/>
    <property type="molecule type" value="Genomic_DNA"/>
</dbReference>
<evidence type="ECO:0000313" key="3">
    <source>
        <dbReference type="EMBL" id="NRN63159.1"/>
    </source>
</evidence>
<name>A0ABX2EW20_9PSEU</name>
<comment type="caution">
    <text evidence="3">The sequence shown here is derived from an EMBL/GenBank/DDBJ whole genome shotgun (WGS) entry which is preliminary data.</text>
</comment>
<reference evidence="3 4" key="1">
    <citation type="submission" date="2020-01" db="EMBL/GenBank/DDBJ databases">
        <title>Kibdelosporangium persica a novel Actinomycetes from a hot desert in Iran.</title>
        <authorList>
            <person name="Safaei N."/>
            <person name="Zaburannyi N."/>
            <person name="Mueller R."/>
            <person name="Wink J."/>
        </authorList>
    </citation>
    <scope>NUCLEOTIDE SEQUENCE [LARGE SCALE GENOMIC DNA]</scope>
    <source>
        <strain evidence="3 4">4NS15</strain>
    </source>
</reference>
<sequence>MTEAFNAGEPVSTFSPGGTVTLVEGGTFCLSDNTGDIRPGTAQGLFFRDARLMSRWELRLDGDVPHPLSVITPEAFVGRFVARRPPRAGQADSTLLVVRERLIGDGLRETVTLENLSAEATVVTLVLNVDADFQDLFAVKEGRAAQRDADTIVTGAELLLRDRHDGSRGLSVSASADPVVVPGMLSWHAVVPAKGRWSTEIVVQPTLADRRVKPLFHRGQQLESSGPARKIQAWRSASTAVRADDPVLSQVLRRTESDLGALQIHDPSRNGRPFVAAGAPWFMTLFGRDSLLTAWMALPLDVGLGTGTLQTLAELQGKRVDPLTEEEPGRILHELRMGPDNTRVLGGSQYYGSVDATPLFVMLLAECWRWGADEATIRSLLPAADAALSWITEYGDRDGDGFVEYRRATDRGLINQGWKDSFDGVNDAGGRIARAPIALCEVQAYVYAAWLARAELAEASDDTALAERCRANADQLRRRFAEAFWLPDKGWYAVALDGQKTPVDALTSNVAHCLWSGIATDEHAATIIKRLSGDDMDTGYGLRTLAASMGAYNPMSYHNGSVWPHDTAIAVAGLLRYSHLDGAIALAQRLATGLLDAAAAFGGRLPELYCGFARDRFSPPVPYPTSCSPQAWASAAPMLLVRAFLGLDPNVPRRTLTVKPNIPAQWGSLALTELRLGSATVDIHGSGDDANVTGLPGDWTLG</sequence>
<feature type="domain" description="Putative glycogen debranching enzyme N-terminal" evidence="1">
    <location>
        <begin position="22"/>
        <end position="201"/>
    </location>
</feature>
<dbReference type="InterPro" id="IPR054491">
    <property type="entry name" value="MGH1-like_GH"/>
</dbReference>
<evidence type="ECO:0000259" key="1">
    <source>
        <dbReference type="Pfam" id="PF14742"/>
    </source>
</evidence>
<organism evidence="3 4">
    <name type="scientific">Kibdelosporangium persicum</name>
    <dbReference type="NCBI Taxonomy" id="2698649"/>
    <lineage>
        <taxon>Bacteria</taxon>
        <taxon>Bacillati</taxon>
        <taxon>Actinomycetota</taxon>
        <taxon>Actinomycetes</taxon>
        <taxon>Pseudonocardiales</taxon>
        <taxon>Pseudonocardiaceae</taxon>
        <taxon>Kibdelosporangium</taxon>
    </lineage>
</organism>
<dbReference type="Proteomes" id="UP000763557">
    <property type="component" value="Unassembled WGS sequence"/>
</dbReference>
<dbReference type="Pfam" id="PF14742">
    <property type="entry name" value="GDE_N_bis"/>
    <property type="match status" value="1"/>
</dbReference>
<dbReference type="SUPFAM" id="SSF48208">
    <property type="entry name" value="Six-hairpin glycosidases"/>
    <property type="match status" value="1"/>
</dbReference>
<gene>
    <name evidence="3" type="ORF">GC106_3600</name>
</gene>
<accession>A0ABX2EW20</accession>
<keyword evidence="4" id="KW-1185">Reference proteome</keyword>
<protein>
    <submittedName>
        <fullName evidence="3">Glycogen debranching enzyme</fullName>
    </submittedName>
</protein>
<dbReference type="InterPro" id="IPR032856">
    <property type="entry name" value="GDE_N_bis"/>
</dbReference>
<evidence type="ECO:0000259" key="2">
    <source>
        <dbReference type="Pfam" id="PF22422"/>
    </source>
</evidence>
<proteinExistence type="predicted"/>
<dbReference type="InterPro" id="IPR012341">
    <property type="entry name" value="6hp_glycosidase-like_sf"/>
</dbReference>
<dbReference type="InterPro" id="IPR008928">
    <property type="entry name" value="6-hairpin_glycosidase_sf"/>
</dbReference>